<reference evidence="7" key="2">
    <citation type="journal article" date="2021" name="PeerJ">
        <title>Extensive microbial diversity within the chicken gut microbiome revealed by metagenomics and culture.</title>
        <authorList>
            <person name="Gilroy R."/>
            <person name="Ravi A."/>
            <person name="Getino M."/>
            <person name="Pursley I."/>
            <person name="Horton D.L."/>
            <person name="Alikhan N.F."/>
            <person name="Baker D."/>
            <person name="Gharbi K."/>
            <person name="Hall N."/>
            <person name="Watson M."/>
            <person name="Adriaenssens E.M."/>
            <person name="Foster-Nyarko E."/>
            <person name="Jarju S."/>
            <person name="Secka A."/>
            <person name="Antonio M."/>
            <person name="Oren A."/>
            <person name="Chaudhuri R.R."/>
            <person name="La Ragione R."/>
            <person name="Hildebrand F."/>
            <person name="Pallen M.J."/>
        </authorList>
    </citation>
    <scope>NUCLEOTIDE SEQUENCE</scope>
    <source>
        <strain evidence="7">11687</strain>
    </source>
</reference>
<name>A0A9D1SGZ8_9FIRM</name>
<feature type="chain" id="PRO_5038898930" evidence="6">
    <location>
        <begin position="26"/>
        <end position="528"/>
    </location>
</feature>
<evidence type="ECO:0000256" key="3">
    <source>
        <dbReference type="ARBA" id="ARBA00023136"/>
    </source>
</evidence>
<evidence type="ECO:0000256" key="5">
    <source>
        <dbReference type="ARBA" id="ARBA00023288"/>
    </source>
</evidence>
<evidence type="ECO:0000256" key="1">
    <source>
        <dbReference type="ARBA" id="ARBA00022475"/>
    </source>
</evidence>
<proteinExistence type="predicted"/>
<keyword evidence="5" id="KW-0449">Lipoprotein</keyword>
<evidence type="ECO:0000313" key="7">
    <source>
        <dbReference type="EMBL" id="HIU59332.1"/>
    </source>
</evidence>
<dbReference type="AlphaFoldDB" id="A0A9D1SGZ8"/>
<dbReference type="Proteomes" id="UP000824081">
    <property type="component" value="Unassembled WGS sequence"/>
</dbReference>
<dbReference type="Pfam" id="PF13416">
    <property type="entry name" value="SBP_bac_8"/>
    <property type="match status" value="1"/>
</dbReference>
<dbReference type="PANTHER" id="PTHR43649:SF33">
    <property type="entry name" value="POLYGALACTURONAN_RHAMNOGALACTURONAN-BINDING PROTEIN YTCQ"/>
    <property type="match status" value="1"/>
</dbReference>
<reference evidence="7" key="1">
    <citation type="submission" date="2020-10" db="EMBL/GenBank/DDBJ databases">
        <authorList>
            <person name="Gilroy R."/>
        </authorList>
    </citation>
    <scope>NUCLEOTIDE SEQUENCE</scope>
    <source>
        <strain evidence="7">11687</strain>
    </source>
</reference>
<evidence type="ECO:0000256" key="4">
    <source>
        <dbReference type="ARBA" id="ARBA00023139"/>
    </source>
</evidence>
<dbReference type="Gene3D" id="3.40.190.10">
    <property type="entry name" value="Periplasmic binding protein-like II"/>
    <property type="match status" value="2"/>
</dbReference>
<protein>
    <submittedName>
        <fullName evidence="7">Extracellular solute-binding protein</fullName>
    </submittedName>
</protein>
<dbReference type="PANTHER" id="PTHR43649">
    <property type="entry name" value="ARABINOSE-BINDING PROTEIN-RELATED"/>
    <property type="match status" value="1"/>
</dbReference>
<accession>A0A9D1SGZ8</accession>
<feature type="signal peptide" evidence="6">
    <location>
        <begin position="1"/>
        <end position="25"/>
    </location>
</feature>
<keyword evidence="2 6" id="KW-0732">Signal</keyword>
<dbReference type="PROSITE" id="PS51257">
    <property type="entry name" value="PROKAR_LIPOPROTEIN"/>
    <property type="match status" value="1"/>
</dbReference>
<keyword evidence="3" id="KW-0472">Membrane</keyword>
<dbReference type="EMBL" id="DVMZ01000117">
    <property type="protein sequence ID" value="HIU59332.1"/>
    <property type="molecule type" value="Genomic_DNA"/>
</dbReference>
<dbReference type="SUPFAM" id="SSF53850">
    <property type="entry name" value="Periplasmic binding protein-like II"/>
    <property type="match status" value="2"/>
</dbReference>
<dbReference type="InterPro" id="IPR006059">
    <property type="entry name" value="SBP"/>
</dbReference>
<sequence length="528" mass="58412">MKRTKRLMALTAAALLSFGTLIGCAGRPGGNADLKITISKLGYGTEWLKAIAEKYTEKTGVTFDIVEPVGNAGIDAIYAEMESLASDTDIFITRQRHFFETIYKGSISVDGVRYPCQYADLTDVYTADSDGSTIKDKMKPEFEQFYNVDGAYYGLPWAESALGIVRNKDVWDKLGFTDADVPLTTDELFDLCNTIKSKTAASADLKGVAPFIYSLSDEYYTPFAPVWFGQYEGSEGIGNFFNGLDPAGETSYNLYAYDGQEKALEVLNELISDKNGYQHEASKDLTFTNMQSYFLMGQAVFCVNGTWLEIEMGSNYKGANIDYIKTPVISALSEKLSYYQSGADTANDEKLSALVAYVDAHPEEGDNADRPAGTTEEDVEIVRDARHIGSYLGEGKDHIISIPAYSRNIEAAKEFLKFIYSDEGLNIFYEVTQGQMLPVIPTTGYDESKITTTSFRKAINQVLNEGYILPWESSMPTKIYALGGVSTYWNNGLTTTVMKALLQGTSPASIINTNQSYLKTNWKTITDY</sequence>
<organism evidence="7 8">
    <name type="scientific">Candidatus Scatosoma pullistercoris</name>
    <dbReference type="NCBI Taxonomy" id="2840934"/>
    <lineage>
        <taxon>Bacteria</taxon>
        <taxon>Bacillati</taxon>
        <taxon>Bacillota</taxon>
        <taxon>Clostridia</taxon>
        <taxon>Candidatus Scatosoma</taxon>
    </lineage>
</organism>
<comment type="caution">
    <text evidence="7">The sequence shown here is derived from an EMBL/GenBank/DDBJ whole genome shotgun (WGS) entry which is preliminary data.</text>
</comment>
<keyword evidence="4" id="KW-0564">Palmitate</keyword>
<gene>
    <name evidence="7" type="ORF">IAC57_04440</name>
</gene>
<evidence type="ECO:0000256" key="6">
    <source>
        <dbReference type="SAM" id="SignalP"/>
    </source>
</evidence>
<keyword evidence="1" id="KW-1003">Cell membrane</keyword>
<evidence type="ECO:0000313" key="8">
    <source>
        <dbReference type="Proteomes" id="UP000824081"/>
    </source>
</evidence>
<evidence type="ECO:0000256" key="2">
    <source>
        <dbReference type="ARBA" id="ARBA00022729"/>
    </source>
</evidence>
<dbReference type="InterPro" id="IPR050490">
    <property type="entry name" value="Bact_solute-bd_prot1"/>
</dbReference>